<feature type="transmembrane region" description="Helical" evidence="7">
    <location>
        <begin position="255"/>
        <end position="275"/>
    </location>
</feature>
<dbReference type="PANTHER" id="PTHR43299">
    <property type="entry name" value="UPF0718 PROTEIN YRAQ"/>
    <property type="match status" value="1"/>
</dbReference>
<organism evidence="8 9">
    <name type="scientific">Saccharomonospora marina XMU15</name>
    <dbReference type="NCBI Taxonomy" id="882083"/>
    <lineage>
        <taxon>Bacteria</taxon>
        <taxon>Bacillati</taxon>
        <taxon>Actinomycetota</taxon>
        <taxon>Actinomycetes</taxon>
        <taxon>Pseudonocardiales</taxon>
        <taxon>Pseudonocardiaceae</taxon>
        <taxon>Saccharomonospora</taxon>
    </lineage>
</organism>
<dbReference type="GO" id="GO:0005886">
    <property type="term" value="C:plasma membrane"/>
    <property type="evidence" value="ECO:0007669"/>
    <property type="project" value="UniProtKB-SubCell"/>
</dbReference>
<keyword evidence="4 7" id="KW-0812">Transmembrane</keyword>
<name>H5X402_9PSEU</name>
<protein>
    <submittedName>
        <fullName evidence="8">Putative permease</fullName>
    </submittedName>
</protein>
<feature type="transmembrane region" description="Helical" evidence="7">
    <location>
        <begin position="281"/>
        <end position="304"/>
    </location>
</feature>
<proteinExistence type="inferred from homology"/>
<dbReference type="STRING" id="882083.SacmaDRAFT_5105"/>
<dbReference type="eggNOG" id="COG0701">
    <property type="taxonomic scope" value="Bacteria"/>
</dbReference>
<dbReference type="Proteomes" id="UP000004926">
    <property type="component" value="Chromosome"/>
</dbReference>
<evidence type="ECO:0000256" key="5">
    <source>
        <dbReference type="ARBA" id="ARBA00022989"/>
    </source>
</evidence>
<keyword evidence="9" id="KW-1185">Reference proteome</keyword>
<evidence type="ECO:0000256" key="2">
    <source>
        <dbReference type="ARBA" id="ARBA00006386"/>
    </source>
</evidence>
<dbReference type="InterPro" id="IPR005524">
    <property type="entry name" value="DUF318"/>
</dbReference>
<feature type="transmembrane region" description="Helical" evidence="7">
    <location>
        <begin position="325"/>
        <end position="352"/>
    </location>
</feature>
<feature type="transmembrane region" description="Helical" evidence="7">
    <location>
        <begin position="176"/>
        <end position="195"/>
    </location>
</feature>
<feature type="transmembrane region" description="Helical" evidence="7">
    <location>
        <begin position="219"/>
        <end position="243"/>
    </location>
</feature>
<feature type="transmembrane region" description="Helical" evidence="7">
    <location>
        <begin position="15"/>
        <end position="35"/>
    </location>
</feature>
<keyword evidence="5 7" id="KW-1133">Transmembrane helix</keyword>
<gene>
    <name evidence="8" type="ORF">SacmaDRAFT_5105</name>
</gene>
<dbReference type="PANTHER" id="PTHR43299:SF1">
    <property type="entry name" value="UPF0718 PROTEIN YRAQ"/>
    <property type="match status" value="1"/>
</dbReference>
<evidence type="ECO:0000256" key="3">
    <source>
        <dbReference type="ARBA" id="ARBA00022475"/>
    </source>
</evidence>
<sequence length="353" mass="35818">MVPRTASTVHSRSRLLGIAVFAVLSVLALLVAKWWPYADKTVSLVDGGTWQGGSSLDTSTAAPGLTAGWEFLLSYGEAVWLALVAAVLIGAAIEALLPRDWLVRSLGRWGPIGGGLLALPSMMCTCCAAPIVKSMRRGGARTGPAVAYWLANPVLNPAVLVFLLLVCPWQWAATRLVAGLVLVLGVSALAARFAGEPAVSGDPRLMPVPAGTTAPARRFALALARFALLLVPAYAVLVFAVGALRGWLPPLGTELAGATAVAAVVAAVVGLLVVIPTAGEIPVVLALAAAGFSPFVLGILLITLPAVSLPSMLLLARALTFRTTAIVAAGVTATGVLAGALLAALSAAGLGIP</sequence>
<dbReference type="OrthoDB" id="8771795at2"/>
<evidence type="ECO:0000256" key="7">
    <source>
        <dbReference type="SAM" id="Phobius"/>
    </source>
</evidence>
<feature type="transmembrane region" description="Helical" evidence="7">
    <location>
        <begin position="109"/>
        <end position="132"/>
    </location>
</feature>
<comment type="subcellular location">
    <subcellularLocation>
        <location evidence="1">Cell membrane</location>
        <topology evidence="1">Multi-pass membrane protein</topology>
    </subcellularLocation>
</comment>
<keyword evidence="6 7" id="KW-0472">Membrane</keyword>
<dbReference type="EMBL" id="CM001439">
    <property type="protein sequence ID" value="EHR53273.1"/>
    <property type="molecule type" value="Genomic_DNA"/>
</dbReference>
<comment type="similarity">
    <text evidence="2">Belongs to the UPF0718 family.</text>
</comment>
<evidence type="ECO:0000256" key="1">
    <source>
        <dbReference type="ARBA" id="ARBA00004651"/>
    </source>
</evidence>
<dbReference type="HOGENOM" id="CLU_063039_0_0_11"/>
<accession>H5X402</accession>
<feature type="transmembrane region" description="Helical" evidence="7">
    <location>
        <begin position="78"/>
        <end position="97"/>
    </location>
</feature>
<evidence type="ECO:0000313" key="8">
    <source>
        <dbReference type="EMBL" id="EHR53273.1"/>
    </source>
</evidence>
<reference evidence="8 9" key="1">
    <citation type="journal article" date="2012" name="Stand. Genomic Sci.">
        <title>Genome sequence of the ocean sediment bacterium Saccharomonospora marina type strain (XMU15(T)).</title>
        <authorList>
            <person name="Klenk H.P."/>
            <person name="Lu M."/>
            <person name="Lucas S."/>
            <person name="Lapidus A."/>
            <person name="Copeland A."/>
            <person name="Pitluck S."/>
            <person name="Goodwin L.A."/>
            <person name="Han C."/>
            <person name="Tapia R."/>
            <person name="Brambilla E.M."/>
            <person name="Potter G."/>
            <person name="Land M."/>
            <person name="Ivanova N."/>
            <person name="Rohde M."/>
            <person name="Goker M."/>
            <person name="Detter J.C."/>
            <person name="Li W.J."/>
            <person name="Kyrpides N.C."/>
            <person name="Woyke T."/>
        </authorList>
    </citation>
    <scope>NUCLEOTIDE SEQUENCE [LARGE SCALE GENOMIC DNA]</scope>
    <source>
        <strain evidence="8 9">XMU15</strain>
    </source>
</reference>
<dbReference type="AlphaFoldDB" id="H5X402"/>
<feature type="transmembrane region" description="Helical" evidence="7">
    <location>
        <begin position="147"/>
        <end position="169"/>
    </location>
</feature>
<keyword evidence="3" id="KW-1003">Cell membrane</keyword>
<evidence type="ECO:0000256" key="4">
    <source>
        <dbReference type="ARBA" id="ARBA00022692"/>
    </source>
</evidence>
<dbReference type="Pfam" id="PF03773">
    <property type="entry name" value="ArsP_1"/>
    <property type="match status" value="1"/>
</dbReference>
<evidence type="ECO:0000256" key="6">
    <source>
        <dbReference type="ARBA" id="ARBA00023136"/>
    </source>
</evidence>
<evidence type="ECO:0000313" key="9">
    <source>
        <dbReference type="Proteomes" id="UP000004926"/>
    </source>
</evidence>
<dbReference type="RefSeq" id="WP_009156649.1">
    <property type="nucleotide sequence ID" value="NZ_CM001439.1"/>
</dbReference>